<dbReference type="Proteomes" id="UP000825729">
    <property type="component" value="Unassembled WGS sequence"/>
</dbReference>
<name>A0AAV7F1E3_ARIFI</name>
<dbReference type="InterPro" id="IPR002068">
    <property type="entry name" value="A-crystallin/Hsp20_dom"/>
</dbReference>
<comment type="caution">
    <text evidence="6">The sequence shown here is derived from an EMBL/GenBank/DDBJ whole genome shotgun (WGS) entry which is preliminary data.</text>
</comment>
<evidence type="ECO:0000313" key="6">
    <source>
        <dbReference type="EMBL" id="KAG9454494.1"/>
    </source>
</evidence>
<protein>
    <recommendedName>
        <fullName evidence="5">SHSP domain-containing protein</fullName>
    </recommendedName>
</protein>
<dbReference type="InterPro" id="IPR031107">
    <property type="entry name" value="Small_HSP"/>
</dbReference>
<dbReference type="InterPro" id="IPR008978">
    <property type="entry name" value="HSP20-like_chaperone"/>
</dbReference>
<gene>
    <name evidence="6" type="ORF">H6P81_007398</name>
</gene>
<evidence type="ECO:0000256" key="1">
    <source>
        <dbReference type="ARBA" id="ARBA00023016"/>
    </source>
</evidence>
<proteinExistence type="inferred from homology"/>
<evidence type="ECO:0000313" key="7">
    <source>
        <dbReference type="Proteomes" id="UP000825729"/>
    </source>
</evidence>
<evidence type="ECO:0000256" key="4">
    <source>
        <dbReference type="SAM" id="MobiDB-lite"/>
    </source>
</evidence>
<dbReference type="AlphaFoldDB" id="A0AAV7F1E3"/>
<comment type="similarity">
    <text evidence="2 3">Belongs to the small heat shock protein (HSP20) family.</text>
</comment>
<dbReference type="CDD" id="cd06464">
    <property type="entry name" value="ACD_sHsps-like"/>
    <property type="match status" value="1"/>
</dbReference>
<dbReference type="Gene3D" id="2.60.40.790">
    <property type="match status" value="1"/>
</dbReference>
<evidence type="ECO:0000259" key="5">
    <source>
        <dbReference type="PROSITE" id="PS01031"/>
    </source>
</evidence>
<keyword evidence="1" id="KW-0346">Stress response</keyword>
<evidence type="ECO:0000256" key="3">
    <source>
        <dbReference type="RuleBase" id="RU003616"/>
    </source>
</evidence>
<accession>A0AAV7F1E3</accession>
<reference evidence="6 7" key="1">
    <citation type="submission" date="2021-07" db="EMBL/GenBank/DDBJ databases">
        <title>The Aristolochia fimbriata genome: insights into angiosperm evolution, floral development and chemical biosynthesis.</title>
        <authorList>
            <person name="Jiao Y."/>
        </authorList>
    </citation>
    <scope>NUCLEOTIDE SEQUENCE [LARGE SCALE GENOMIC DNA]</scope>
    <source>
        <strain evidence="6">IBCAS-2021</strain>
        <tissue evidence="6">Leaf</tissue>
    </source>
</reference>
<dbReference type="EMBL" id="JAINDJ010000003">
    <property type="protein sequence ID" value="KAG9454494.1"/>
    <property type="molecule type" value="Genomic_DNA"/>
</dbReference>
<organism evidence="6 7">
    <name type="scientific">Aristolochia fimbriata</name>
    <name type="common">White veined hardy Dutchman's pipe vine</name>
    <dbReference type="NCBI Taxonomy" id="158543"/>
    <lineage>
        <taxon>Eukaryota</taxon>
        <taxon>Viridiplantae</taxon>
        <taxon>Streptophyta</taxon>
        <taxon>Embryophyta</taxon>
        <taxon>Tracheophyta</taxon>
        <taxon>Spermatophyta</taxon>
        <taxon>Magnoliopsida</taxon>
        <taxon>Magnoliidae</taxon>
        <taxon>Piperales</taxon>
        <taxon>Aristolochiaceae</taxon>
        <taxon>Aristolochia</taxon>
    </lineage>
</organism>
<feature type="domain" description="SHSP" evidence="5">
    <location>
        <begin position="1"/>
        <end position="85"/>
    </location>
</feature>
<dbReference type="PROSITE" id="PS01031">
    <property type="entry name" value="SHSP"/>
    <property type="match status" value="1"/>
</dbReference>
<evidence type="ECO:0000256" key="2">
    <source>
        <dbReference type="PROSITE-ProRule" id="PRU00285"/>
    </source>
</evidence>
<sequence length="139" mass="15508">MVKVEDGVLHGAGKKKKKKIGEAEKEGAKAMRIERRRAKYLKKFTLPLDADSEDVKPTYKDGVLTVTVAKKHLEETPKPKTVTIPVLESSSLLSHISLIKNQNAAFCGKQDMNNVHNSSNKSLTVVKSYISCRKFLKEI</sequence>
<feature type="region of interest" description="Disordered" evidence="4">
    <location>
        <begin position="1"/>
        <end position="27"/>
    </location>
</feature>
<dbReference type="PANTHER" id="PTHR11527">
    <property type="entry name" value="HEAT-SHOCK PROTEIN 20 FAMILY MEMBER"/>
    <property type="match status" value="1"/>
</dbReference>
<keyword evidence="7" id="KW-1185">Reference proteome</keyword>
<dbReference type="SUPFAM" id="SSF49764">
    <property type="entry name" value="HSP20-like chaperones"/>
    <property type="match status" value="1"/>
</dbReference>
<dbReference type="Pfam" id="PF00011">
    <property type="entry name" value="HSP20"/>
    <property type="match status" value="1"/>
</dbReference>